<evidence type="ECO:0000256" key="9">
    <source>
        <dbReference type="ARBA" id="ARBA00023136"/>
    </source>
</evidence>
<evidence type="ECO:0000256" key="10">
    <source>
        <dbReference type="ARBA" id="ARBA00023237"/>
    </source>
</evidence>
<keyword evidence="13" id="KW-1185">Reference proteome</keyword>
<evidence type="ECO:0000256" key="11">
    <source>
        <dbReference type="PROSITE-ProRule" id="PRU01360"/>
    </source>
</evidence>
<dbReference type="PROSITE" id="PS52016">
    <property type="entry name" value="TONB_DEPENDENT_REC_3"/>
    <property type="match status" value="1"/>
</dbReference>
<dbReference type="Proteomes" id="UP000466966">
    <property type="component" value="Unassembled WGS sequence"/>
</dbReference>
<dbReference type="PANTHER" id="PTHR32552">
    <property type="entry name" value="FERRICHROME IRON RECEPTOR-RELATED"/>
    <property type="match status" value="1"/>
</dbReference>
<proteinExistence type="inferred from homology"/>
<comment type="similarity">
    <text evidence="11">Belongs to the TonB-dependent receptor family.</text>
</comment>
<gene>
    <name evidence="12" type="ORF">GRI99_08890</name>
</gene>
<dbReference type="GO" id="GO:0009279">
    <property type="term" value="C:cell outer membrane"/>
    <property type="evidence" value="ECO:0007669"/>
    <property type="project" value="UniProtKB-SubCell"/>
</dbReference>
<keyword evidence="9 11" id="KW-0472">Membrane</keyword>
<keyword evidence="2 11" id="KW-0813">Transport</keyword>
<dbReference type="GO" id="GO:0006826">
    <property type="term" value="P:iron ion transport"/>
    <property type="evidence" value="ECO:0007669"/>
    <property type="project" value="UniProtKB-KW"/>
</dbReference>
<keyword evidence="12" id="KW-0675">Receptor</keyword>
<keyword evidence="6" id="KW-0408">Iron</keyword>
<comment type="caution">
    <text evidence="12">The sequence shown here is derived from an EMBL/GenBank/DDBJ whole genome shotgun (WGS) entry which is preliminary data.</text>
</comment>
<evidence type="ECO:0000256" key="8">
    <source>
        <dbReference type="ARBA" id="ARBA00023077"/>
    </source>
</evidence>
<evidence type="ECO:0000313" key="12">
    <source>
        <dbReference type="EMBL" id="MXO71753.1"/>
    </source>
</evidence>
<protein>
    <submittedName>
        <fullName evidence="12">TonB-dependent receptor</fullName>
    </submittedName>
</protein>
<name>A0A844Z1H0_9SPHN</name>
<accession>A0A844Z1H0</accession>
<organism evidence="12 13">
    <name type="scientific">Alteraurantiacibacter buctensis</name>
    <dbReference type="NCBI Taxonomy" id="1503981"/>
    <lineage>
        <taxon>Bacteria</taxon>
        <taxon>Pseudomonadati</taxon>
        <taxon>Pseudomonadota</taxon>
        <taxon>Alphaproteobacteria</taxon>
        <taxon>Sphingomonadales</taxon>
        <taxon>Erythrobacteraceae</taxon>
        <taxon>Alteraurantiacibacter</taxon>
    </lineage>
</organism>
<comment type="subcellular location">
    <subcellularLocation>
        <location evidence="1 11">Cell outer membrane</location>
        <topology evidence="1 11">Multi-pass membrane protein</topology>
    </subcellularLocation>
</comment>
<evidence type="ECO:0000256" key="5">
    <source>
        <dbReference type="ARBA" id="ARBA00022692"/>
    </source>
</evidence>
<keyword evidence="3 11" id="KW-1134">Transmembrane beta strand</keyword>
<reference evidence="12 13" key="1">
    <citation type="submission" date="2019-12" db="EMBL/GenBank/DDBJ databases">
        <title>Genomic-based taxomic classification of the family Erythrobacteraceae.</title>
        <authorList>
            <person name="Xu L."/>
        </authorList>
    </citation>
    <scope>NUCLEOTIDE SEQUENCE [LARGE SCALE GENOMIC DNA]</scope>
    <source>
        <strain evidence="12 13">M0322</strain>
    </source>
</reference>
<dbReference type="RefSeq" id="WP_160771716.1">
    <property type="nucleotide sequence ID" value="NZ_WTYV01000003.1"/>
</dbReference>
<keyword evidence="10 11" id="KW-0998">Cell outer membrane</keyword>
<dbReference type="InterPro" id="IPR039426">
    <property type="entry name" value="TonB-dep_rcpt-like"/>
</dbReference>
<dbReference type="OrthoDB" id="593427at2"/>
<evidence type="ECO:0000313" key="13">
    <source>
        <dbReference type="Proteomes" id="UP000466966"/>
    </source>
</evidence>
<keyword evidence="8" id="KW-0798">TonB box</keyword>
<evidence type="ECO:0000256" key="6">
    <source>
        <dbReference type="ARBA" id="ARBA00023004"/>
    </source>
</evidence>
<evidence type="ECO:0000256" key="3">
    <source>
        <dbReference type="ARBA" id="ARBA00022452"/>
    </source>
</evidence>
<evidence type="ECO:0000256" key="1">
    <source>
        <dbReference type="ARBA" id="ARBA00004571"/>
    </source>
</evidence>
<evidence type="ECO:0000256" key="2">
    <source>
        <dbReference type="ARBA" id="ARBA00022448"/>
    </source>
</evidence>
<dbReference type="InterPro" id="IPR036942">
    <property type="entry name" value="Beta-barrel_TonB_sf"/>
</dbReference>
<evidence type="ECO:0000256" key="7">
    <source>
        <dbReference type="ARBA" id="ARBA00023065"/>
    </source>
</evidence>
<dbReference type="EMBL" id="WTYV01000003">
    <property type="protein sequence ID" value="MXO71753.1"/>
    <property type="molecule type" value="Genomic_DNA"/>
</dbReference>
<dbReference type="Gene3D" id="2.40.170.20">
    <property type="entry name" value="TonB-dependent receptor, beta-barrel domain"/>
    <property type="match status" value="1"/>
</dbReference>
<dbReference type="PANTHER" id="PTHR32552:SF81">
    <property type="entry name" value="TONB-DEPENDENT OUTER MEMBRANE RECEPTOR"/>
    <property type="match status" value="1"/>
</dbReference>
<keyword evidence="4" id="KW-0410">Iron transport</keyword>
<sequence>MVAPFTSEWNLSASAQYDVDLGTSGTLSPRLDWTYQSSFFYGSVNNPLNRIDGRSLVNARLAYETADGNWQVSANVTNLFDKFYYVAASENAANFGLATGVVGRPREWSLSIRRRF</sequence>
<dbReference type="AlphaFoldDB" id="A0A844Z1H0"/>
<keyword evidence="5 11" id="KW-0812">Transmembrane</keyword>
<evidence type="ECO:0000256" key="4">
    <source>
        <dbReference type="ARBA" id="ARBA00022496"/>
    </source>
</evidence>
<keyword evidence="7" id="KW-0406">Ion transport</keyword>
<dbReference type="SUPFAM" id="SSF56935">
    <property type="entry name" value="Porins"/>
    <property type="match status" value="1"/>
</dbReference>